<feature type="region of interest" description="Disordered" evidence="12">
    <location>
        <begin position="486"/>
        <end position="583"/>
    </location>
</feature>
<feature type="compositionally biased region" description="Basic and acidic residues" evidence="12">
    <location>
        <begin position="542"/>
        <end position="553"/>
    </location>
</feature>
<evidence type="ECO:0000256" key="9">
    <source>
        <dbReference type="ARBA" id="ARBA00023242"/>
    </source>
</evidence>
<evidence type="ECO:0000256" key="4">
    <source>
        <dbReference type="ARBA" id="ARBA00014320"/>
    </source>
</evidence>
<dbReference type="GO" id="GO:0000785">
    <property type="term" value="C:chromatin"/>
    <property type="evidence" value="ECO:0007669"/>
    <property type="project" value="TreeGrafter"/>
</dbReference>
<dbReference type="AlphaFoldDB" id="A0A8C4RY03"/>
<evidence type="ECO:0000256" key="10">
    <source>
        <dbReference type="ARBA" id="ARBA00031632"/>
    </source>
</evidence>
<evidence type="ECO:0000256" key="6">
    <source>
        <dbReference type="ARBA" id="ARBA00022763"/>
    </source>
</evidence>
<evidence type="ECO:0000256" key="12">
    <source>
        <dbReference type="SAM" id="MobiDB-lite"/>
    </source>
</evidence>
<protein>
    <recommendedName>
        <fullName evidence="4">PCNA-interacting partner</fullName>
    </recommendedName>
    <alternativeName>
        <fullName evidence="10">PARP-1 binding protein</fullName>
    </alternativeName>
    <alternativeName>
        <fullName evidence="11">PARP1-binding protein</fullName>
    </alternativeName>
</protein>
<gene>
    <name evidence="13" type="primary">PARPBP</name>
    <name evidence="13" type="synonym">parpbp</name>
</gene>
<dbReference type="InterPro" id="IPR038932">
    <property type="entry name" value="PARPBP"/>
</dbReference>
<organism evidence="13 14">
    <name type="scientific">Erpetoichthys calabaricus</name>
    <name type="common">Rope fish</name>
    <name type="synonym">Calamoichthys calabaricus</name>
    <dbReference type="NCBI Taxonomy" id="27687"/>
    <lineage>
        <taxon>Eukaryota</taxon>
        <taxon>Metazoa</taxon>
        <taxon>Chordata</taxon>
        <taxon>Craniata</taxon>
        <taxon>Vertebrata</taxon>
        <taxon>Euteleostomi</taxon>
        <taxon>Actinopterygii</taxon>
        <taxon>Polypteriformes</taxon>
        <taxon>Polypteridae</taxon>
        <taxon>Erpetoichthys</taxon>
    </lineage>
</organism>
<dbReference type="GO" id="GO:0005634">
    <property type="term" value="C:nucleus"/>
    <property type="evidence" value="ECO:0007669"/>
    <property type="project" value="UniProtKB-SubCell"/>
</dbReference>
<dbReference type="GO" id="GO:2000042">
    <property type="term" value="P:negative regulation of double-strand break repair via homologous recombination"/>
    <property type="evidence" value="ECO:0007669"/>
    <property type="project" value="InterPro"/>
</dbReference>
<keyword evidence="14" id="KW-1185">Reference proteome</keyword>
<dbReference type="GeneTree" id="ENSGT00390000006088"/>
<keyword evidence="7" id="KW-0238">DNA-binding</keyword>
<comment type="subcellular location">
    <subcellularLocation>
        <location evidence="2">Cytoplasm</location>
    </subcellularLocation>
    <subcellularLocation>
        <location evidence="1">Nucleus</location>
    </subcellularLocation>
</comment>
<feature type="compositionally biased region" description="Polar residues" evidence="12">
    <location>
        <begin position="487"/>
        <end position="509"/>
    </location>
</feature>
<reference evidence="13" key="2">
    <citation type="submission" date="2025-08" db="UniProtKB">
        <authorList>
            <consortium name="Ensembl"/>
        </authorList>
    </citation>
    <scope>IDENTIFICATION</scope>
</reference>
<evidence type="ECO:0000256" key="2">
    <source>
        <dbReference type="ARBA" id="ARBA00004496"/>
    </source>
</evidence>
<evidence type="ECO:0000256" key="7">
    <source>
        <dbReference type="ARBA" id="ARBA00023125"/>
    </source>
</evidence>
<dbReference type="GO" id="GO:0003677">
    <property type="term" value="F:DNA binding"/>
    <property type="evidence" value="ECO:0007669"/>
    <property type="project" value="UniProtKB-KW"/>
</dbReference>
<evidence type="ECO:0000256" key="11">
    <source>
        <dbReference type="ARBA" id="ARBA00032731"/>
    </source>
</evidence>
<dbReference type="GO" id="GO:0006281">
    <property type="term" value="P:DNA repair"/>
    <property type="evidence" value="ECO:0007669"/>
    <property type="project" value="UniProtKB-KW"/>
</dbReference>
<accession>A0A8C4RY03</accession>
<keyword evidence="8" id="KW-0234">DNA repair</keyword>
<keyword evidence="5" id="KW-0963">Cytoplasm</keyword>
<evidence type="ECO:0000313" key="13">
    <source>
        <dbReference type="Ensembl" id="ENSECRP00000008520.1"/>
    </source>
</evidence>
<keyword evidence="6" id="KW-0227">DNA damage</keyword>
<dbReference type="InterPro" id="IPR027417">
    <property type="entry name" value="P-loop_NTPase"/>
</dbReference>
<dbReference type="Proteomes" id="UP000694620">
    <property type="component" value="Chromosome 1"/>
</dbReference>
<dbReference type="Ensembl" id="ENSECRT00000008663.1">
    <property type="protein sequence ID" value="ENSECRP00000008520.1"/>
    <property type="gene ID" value="ENSECRG00000005713.1"/>
</dbReference>
<keyword evidence="9" id="KW-0539">Nucleus</keyword>
<evidence type="ECO:0000256" key="1">
    <source>
        <dbReference type="ARBA" id="ARBA00004123"/>
    </source>
</evidence>
<name>A0A8C4RY03_ERPCA</name>
<dbReference type="PANTHER" id="PTHR32121">
    <property type="entry name" value="PCNA-INTERACTING PARTNER"/>
    <property type="match status" value="1"/>
</dbReference>
<dbReference type="PANTHER" id="PTHR32121:SF0">
    <property type="entry name" value="PCNA-INTERACTING PARTNER"/>
    <property type="match status" value="1"/>
</dbReference>
<dbReference type="GO" id="GO:0005737">
    <property type="term" value="C:cytoplasm"/>
    <property type="evidence" value="ECO:0007669"/>
    <property type="project" value="UniProtKB-SubCell"/>
</dbReference>
<sequence length="583" mass="64689">MKSMDIIQKNLRNIVKVFRRECHRAVESERTTICSADEMIRILQLCMAQINKQEYGEFTVALSDLLIVWKHLIKDKLGLLDDNSSVPDNYEAIQRLYDSFLKNSNTVDLIDVCTMYDNLKMEGDPVCLLSSLQIFQFLSWDTNVCTNMKDTNILETPSHANRASSETTAKIKRLICAYLSLLVNSKNDMALAYVLNIPERGLGKEAFTDLKHAANSKKTSLFLAATSFIRTIQLGGKGYAPPDDDPLRKHIKGLSDFVHFMDILDEILGETKEPSLAGSCIISAIKTRLIKGRSSGDQFCSALEETIQELKMQIKDVIFSEKCERNISTTGISPARPKAYAINHSTAYGGRETVKVLLMLLDQEATIFPMKNKANFLHAVEDDSEIAGQASVLALYKSPEPSAGTLTKSLRHRVEERRKRDQSKVKMNSLKSQFACTYNDNSENSTTLKTAIVSLHSVDENSTETGVFTVENESLVIKRLAFGPISGNAQQRGNMRNKGSGNSNSQPGNKSCKRKQVDVNSVSGNCSHENEPPQKKAIRGPEASEKPQNKFDGKPGAPGKSSKTTAKKKLIAGQGKLTNFFRL</sequence>
<dbReference type="Gene3D" id="1.10.486.10">
    <property type="entry name" value="PCRA, domain 4"/>
    <property type="match status" value="1"/>
</dbReference>
<evidence type="ECO:0000256" key="3">
    <source>
        <dbReference type="ARBA" id="ARBA00009135"/>
    </source>
</evidence>
<evidence type="ECO:0000256" key="8">
    <source>
        <dbReference type="ARBA" id="ARBA00023204"/>
    </source>
</evidence>
<dbReference type="SUPFAM" id="SSF52540">
    <property type="entry name" value="P-loop containing nucleoside triphosphate hydrolases"/>
    <property type="match status" value="1"/>
</dbReference>
<feature type="compositionally biased region" description="Polar residues" evidence="12">
    <location>
        <begin position="518"/>
        <end position="527"/>
    </location>
</feature>
<comment type="similarity">
    <text evidence="3">Belongs to the PARI family.</text>
</comment>
<reference evidence="13" key="3">
    <citation type="submission" date="2025-09" db="UniProtKB">
        <authorList>
            <consortium name="Ensembl"/>
        </authorList>
    </citation>
    <scope>IDENTIFICATION</scope>
</reference>
<evidence type="ECO:0000256" key="5">
    <source>
        <dbReference type="ARBA" id="ARBA00022490"/>
    </source>
</evidence>
<proteinExistence type="inferred from homology"/>
<evidence type="ECO:0000313" key="14">
    <source>
        <dbReference type="Proteomes" id="UP000694620"/>
    </source>
</evidence>
<reference evidence="13" key="1">
    <citation type="submission" date="2021-06" db="EMBL/GenBank/DDBJ databases">
        <authorList>
            <consortium name="Wellcome Sanger Institute Data Sharing"/>
        </authorList>
    </citation>
    <scope>NUCLEOTIDE SEQUENCE [LARGE SCALE GENOMIC DNA]</scope>
</reference>